<name>A0A7W7DF84_9ACTN</name>
<evidence type="ECO:0000313" key="1">
    <source>
        <dbReference type="EMBL" id="MBB4704646.1"/>
    </source>
</evidence>
<dbReference type="Proteomes" id="UP000542210">
    <property type="component" value="Unassembled WGS sequence"/>
</dbReference>
<organism evidence="1 2">
    <name type="scientific">Sphaerisporangium siamense</name>
    <dbReference type="NCBI Taxonomy" id="795645"/>
    <lineage>
        <taxon>Bacteria</taxon>
        <taxon>Bacillati</taxon>
        <taxon>Actinomycetota</taxon>
        <taxon>Actinomycetes</taxon>
        <taxon>Streptosporangiales</taxon>
        <taxon>Streptosporangiaceae</taxon>
        <taxon>Sphaerisporangium</taxon>
    </lineage>
</organism>
<gene>
    <name evidence="1" type="ORF">BJ982_006190</name>
</gene>
<keyword evidence="2" id="KW-1185">Reference proteome</keyword>
<dbReference type="EMBL" id="JACHND010000001">
    <property type="protein sequence ID" value="MBB4704646.1"/>
    <property type="molecule type" value="Genomic_DNA"/>
</dbReference>
<reference evidence="1 2" key="1">
    <citation type="submission" date="2020-08" db="EMBL/GenBank/DDBJ databases">
        <title>Sequencing the genomes of 1000 actinobacteria strains.</title>
        <authorList>
            <person name="Klenk H.-P."/>
        </authorList>
    </citation>
    <scope>NUCLEOTIDE SEQUENCE [LARGE SCALE GENOMIC DNA]</scope>
    <source>
        <strain evidence="1 2">DSM 45784</strain>
    </source>
</reference>
<proteinExistence type="predicted"/>
<sequence length="69" mass="7570">MTRTAFIVGISIPMPDFRAHLTTVPGAVLIRELPPARVVVVVPSPEAAKALARLDGVTWIREDRPERLV</sequence>
<evidence type="ECO:0000313" key="2">
    <source>
        <dbReference type="Proteomes" id="UP000542210"/>
    </source>
</evidence>
<accession>A0A7W7DF84</accession>
<protein>
    <submittedName>
        <fullName evidence="1">Uncharacterized protein</fullName>
    </submittedName>
</protein>
<comment type="caution">
    <text evidence="1">The sequence shown here is derived from an EMBL/GenBank/DDBJ whole genome shotgun (WGS) entry which is preliminary data.</text>
</comment>
<dbReference type="AlphaFoldDB" id="A0A7W7DF84"/>
<dbReference type="RefSeq" id="WP_184885813.1">
    <property type="nucleotide sequence ID" value="NZ_BOOV01000019.1"/>
</dbReference>